<keyword evidence="4" id="KW-1185">Reference proteome</keyword>
<dbReference type="EMBL" id="JAAVMX010000007">
    <property type="protein sequence ID" value="KAF4506490.1"/>
    <property type="molecule type" value="Genomic_DNA"/>
</dbReference>
<protein>
    <submittedName>
        <fullName evidence="3">Uncharacterized protein</fullName>
    </submittedName>
</protein>
<reference evidence="3 4" key="1">
    <citation type="journal article" date="2020" name="Genome Biol. Evol.">
        <title>A new high-quality draft genome assembly of the Chinese cordyceps Ophiocordyceps sinensis.</title>
        <authorList>
            <person name="Shu R."/>
            <person name="Zhang J."/>
            <person name="Meng Q."/>
            <person name="Zhang H."/>
            <person name="Zhou G."/>
            <person name="Li M."/>
            <person name="Wu P."/>
            <person name="Zhao Y."/>
            <person name="Chen C."/>
            <person name="Qin Q."/>
        </authorList>
    </citation>
    <scope>NUCLEOTIDE SEQUENCE [LARGE SCALE GENOMIC DNA]</scope>
    <source>
        <strain evidence="3 4">IOZ07</strain>
    </source>
</reference>
<dbReference type="AlphaFoldDB" id="A0A8H4LVT1"/>
<organism evidence="3 4">
    <name type="scientific">Ophiocordyceps sinensis</name>
    <dbReference type="NCBI Taxonomy" id="72228"/>
    <lineage>
        <taxon>Eukaryota</taxon>
        <taxon>Fungi</taxon>
        <taxon>Dikarya</taxon>
        <taxon>Ascomycota</taxon>
        <taxon>Pezizomycotina</taxon>
        <taxon>Sordariomycetes</taxon>
        <taxon>Hypocreomycetidae</taxon>
        <taxon>Hypocreales</taxon>
        <taxon>Ophiocordycipitaceae</taxon>
        <taxon>Ophiocordyceps</taxon>
    </lineage>
</organism>
<evidence type="ECO:0000256" key="2">
    <source>
        <dbReference type="SAM" id="SignalP"/>
    </source>
</evidence>
<feature type="signal peptide" evidence="2">
    <location>
        <begin position="1"/>
        <end position="16"/>
    </location>
</feature>
<feature type="chain" id="PRO_5034261021" evidence="2">
    <location>
        <begin position="17"/>
        <end position="145"/>
    </location>
</feature>
<feature type="compositionally biased region" description="Basic and acidic residues" evidence="1">
    <location>
        <begin position="114"/>
        <end position="133"/>
    </location>
</feature>
<evidence type="ECO:0000256" key="1">
    <source>
        <dbReference type="SAM" id="MobiDB-lite"/>
    </source>
</evidence>
<sequence length="145" mass="15877">MKNALLLAALAGIALSSPVRKGPELEAQASARQNVEISYNLSDEDDLKLQTIVQSDTGDKPRCWSSFQSRCQPVRLTADAIEKIKQFEDVTVTVVGDDKEPSSQGKEASDEKEEPSSKAKGAGDDKKDSTLTGEEWKRVKEIFGY</sequence>
<dbReference type="Proteomes" id="UP000557566">
    <property type="component" value="Unassembled WGS sequence"/>
</dbReference>
<name>A0A8H4LVT1_9HYPO</name>
<evidence type="ECO:0000313" key="3">
    <source>
        <dbReference type="EMBL" id="KAF4506490.1"/>
    </source>
</evidence>
<proteinExistence type="predicted"/>
<evidence type="ECO:0000313" key="4">
    <source>
        <dbReference type="Proteomes" id="UP000557566"/>
    </source>
</evidence>
<keyword evidence="2" id="KW-0732">Signal</keyword>
<comment type="caution">
    <text evidence="3">The sequence shown here is derived from an EMBL/GenBank/DDBJ whole genome shotgun (WGS) entry which is preliminary data.</text>
</comment>
<feature type="region of interest" description="Disordered" evidence="1">
    <location>
        <begin position="94"/>
        <end position="133"/>
    </location>
</feature>
<gene>
    <name evidence="3" type="ORF">G6O67_006571</name>
</gene>
<accession>A0A8H4LVT1</accession>